<feature type="compositionally biased region" description="Acidic residues" evidence="1">
    <location>
        <begin position="1"/>
        <end position="16"/>
    </location>
</feature>
<name>A0ABS2X919_POLSP</name>
<dbReference type="PANTHER" id="PTHR22427:SF8">
    <property type="entry name" value="PROLINE-RICH PROTEIN 36"/>
    <property type="match status" value="1"/>
</dbReference>
<reference evidence="3" key="1">
    <citation type="journal article" date="2021" name="Cell">
        <title>Tracing the genetic footprints of vertebrate landing in non-teleost ray-finned fishes.</title>
        <authorList>
            <person name="Bi X."/>
            <person name="Wang K."/>
            <person name="Yang L."/>
            <person name="Pan H."/>
            <person name="Jiang H."/>
            <person name="Wei Q."/>
            <person name="Fang M."/>
            <person name="Yu H."/>
            <person name="Zhu C."/>
            <person name="Cai Y."/>
            <person name="He Y."/>
            <person name="Gan X."/>
            <person name="Zeng H."/>
            <person name="Yu D."/>
            <person name="Zhu Y."/>
            <person name="Jiang H."/>
            <person name="Qiu Q."/>
            <person name="Yang H."/>
            <person name="Zhang Y.E."/>
            <person name="Wang W."/>
            <person name="Zhu M."/>
            <person name="He S."/>
            <person name="Zhang G."/>
        </authorList>
    </citation>
    <scope>NUCLEOTIDE SEQUENCE</scope>
    <source>
        <strain evidence="3">Pddl_001</strain>
    </source>
</reference>
<organism evidence="3 4">
    <name type="scientific">Polyodon spathula</name>
    <name type="common">North American paddlefish</name>
    <name type="synonym">Squalus spathula</name>
    <dbReference type="NCBI Taxonomy" id="7913"/>
    <lineage>
        <taxon>Eukaryota</taxon>
        <taxon>Metazoa</taxon>
        <taxon>Chordata</taxon>
        <taxon>Craniata</taxon>
        <taxon>Vertebrata</taxon>
        <taxon>Euteleostomi</taxon>
        <taxon>Actinopterygii</taxon>
        <taxon>Chondrostei</taxon>
        <taxon>Acipenseriformes</taxon>
        <taxon>Polyodontidae</taxon>
        <taxon>Polyodon</taxon>
    </lineage>
</organism>
<protein>
    <submittedName>
        <fullName evidence="3">PRR36 protein</fullName>
    </submittedName>
</protein>
<dbReference type="Proteomes" id="UP001166093">
    <property type="component" value="Unassembled WGS sequence"/>
</dbReference>
<proteinExistence type="predicted"/>
<evidence type="ECO:0000313" key="3">
    <source>
        <dbReference type="EMBL" id="MBN3270685.1"/>
    </source>
</evidence>
<feature type="domain" description="BTB/POZ" evidence="2">
    <location>
        <begin position="88"/>
        <end position="131"/>
    </location>
</feature>
<feature type="non-terminal residue" evidence="3">
    <location>
        <position position="131"/>
    </location>
</feature>
<comment type="caution">
    <text evidence="3">The sequence shown here is derived from an EMBL/GenBank/DDBJ whole genome shotgun (WGS) entry which is preliminary data.</text>
</comment>
<accession>A0ABS2X919</accession>
<feature type="region of interest" description="Disordered" evidence="1">
    <location>
        <begin position="1"/>
        <end position="39"/>
    </location>
</feature>
<dbReference type="PANTHER" id="PTHR22427">
    <property type="entry name" value="GH15728P"/>
    <property type="match status" value="1"/>
</dbReference>
<dbReference type="EMBL" id="JAAWVQ010003757">
    <property type="protein sequence ID" value="MBN3270685.1"/>
    <property type="molecule type" value="Genomic_DNA"/>
</dbReference>
<feature type="compositionally biased region" description="Basic and acidic residues" evidence="1">
    <location>
        <begin position="28"/>
        <end position="39"/>
    </location>
</feature>
<feature type="non-terminal residue" evidence="3">
    <location>
        <position position="1"/>
    </location>
</feature>
<evidence type="ECO:0000259" key="2">
    <source>
        <dbReference type="Pfam" id="PF15363"/>
    </source>
</evidence>
<sequence length="131" mass="14552">METTEDEEEELDEDVFEKELGDLGGGCESERGGDQHERPLQTRKRLLLLGCGKADMVEQLINQTLLISGERSQLLPHKGGTISEVEIGQWTQLISPMDDSRASITSVTSYSPEDVTSPQGDWTVVELETHH</sequence>
<gene>
    <name evidence="3" type="primary">Prr36_0</name>
    <name evidence="3" type="ORF">GTO93_0016239</name>
</gene>
<dbReference type="Pfam" id="PF15363">
    <property type="entry name" value="BTBD8_C"/>
    <property type="match status" value="1"/>
</dbReference>
<evidence type="ECO:0000256" key="1">
    <source>
        <dbReference type="SAM" id="MobiDB-lite"/>
    </source>
</evidence>
<dbReference type="InterPro" id="IPR027907">
    <property type="entry name" value="BTBD8_C"/>
</dbReference>
<keyword evidence="4" id="KW-1185">Reference proteome</keyword>
<evidence type="ECO:0000313" key="4">
    <source>
        <dbReference type="Proteomes" id="UP001166093"/>
    </source>
</evidence>